<comment type="caution">
    <text evidence="4">The sequence shown here is derived from an EMBL/GenBank/DDBJ whole genome shotgun (WGS) entry which is preliminary data.</text>
</comment>
<evidence type="ECO:0000256" key="3">
    <source>
        <dbReference type="SAM" id="MobiDB-lite"/>
    </source>
</evidence>
<dbReference type="Gene3D" id="1.10.238.10">
    <property type="entry name" value="EF-hand"/>
    <property type="match status" value="1"/>
</dbReference>
<dbReference type="PROSITE" id="PS00018">
    <property type="entry name" value="EF_HAND_1"/>
    <property type="match status" value="1"/>
</dbReference>
<accession>A0AAW0MI72</accession>
<keyword evidence="1" id="KW-0479">Metal-binding</keyword>
<dbReference type="EMBL" id="JBBPFD010000476">
    <property type="protein sequence ID" value="KAK7878802.1"/>
    <property type="molecule type" value="Genomic_DNA"/>
</dbReference>
<evidence type="ECO:0000313" key="4">
    <source>
        <dbReference type="EMBL" id="KAK7878802.1"/>
    </source>
</evidence>
<feature type="region of interest" description="Disordered" evidence="3">
    <location>
        <begin position="124"/>
        <end position="144"/>
    </location>
</feature>
<protein>
    <recommendedName>
        <fullName evidence="6">EF-hand domain-containing protein</fullName>
    </recommendedName>
</protein>
<keyword evidence="5" id="KW-1185">Reference proteome</keyword>
<feature type="compositionally biased region" description="Polar residues" evidence="3">
    <location>
        <begin position="196"/>
        <end position="217"/>
    </location>
</feature>
<organism evidence="4 5">
    <name type="scientific">Mugilogobius chulae</name>
    <name type="common">yellowstripe goby</name>
    <dbReference type="NCBI Taxonomy" id="88201"/>
    <lineage>
        <taxon>Eukaryota</taxon>
        <taxon>Metazoa</taxon>
        <taxon>Chordata</taxon>
        <taxon>Craniata</taxon>
        <taxon>Vertebrata</taxon>
        <taxon>Euteleostomi</taxon>
        <taxon>Actinopterygii</taxon>
        <taxon>Neopterygii</taxon>
        <taxon>Teleostei</taxon>
        <taxon>Neoteleostei</taxon>
        <taxon>Acanthomorphata</taxon>
        <taxon>Gobiaria</taxon>
        <taxon>Gobiiformes</taxon>
        <taxon>Gobioidei</taxon>
        <taxon>Gobiidae</taxon>
        <taxon>Gobionellinae</taxon>
        <taxon>Mugilogobius</taxon>
    </lineage>
</organism>
<dbReference type="Proteomes" id="UP001460270">
    <property type="component" value="Unassembled WGS sequence"/>
</dbReference>
<dbReference type="InterPro" id="IPR018247">
    <property type="entry name" value="EF_Hand_1_Ca_BS"/>
</dbReference>
<keyword evidence="2" id="KW-0106">Calcium</keyword>
<evidence type="ECO:0000313" key="5">
    <source>
        <dbReference type="Proteomes" id="UP001460270"/>
    </source>
</evidence>
<proteinExistence type="predicted"/>
<dbReference type="InterPro" id="IPR011992">
    <property type="entry name" value="EF-hand-dom_pair"/>
</dbReference>
<feature type="region of interest" description="Disordered" evidence="3">
    <location>
        <begin position="188"/>
        <end position="217"/>
    </location>
</feature>
<dbReference type="SUPFAM" id="SSF47473">
    <property type="entry name" value="EF-hand"/>
    <property type="match status" value="1"/>
</dbReference>
<evidence type="ECO:0008006" key="6">
    <source>
        <dbReference type="Google" id="ProtNLM"/>
    </source>
</evidence>
<dbReference type="AlphaFoldDB" id="A0AAW0MI72"/>
<evidence type="ECO:0000256" key="1">
    <source>
        <dbReference type="ARBA" id="ARBA00022723"/>
    </source>
</evidence>
<dbReference type="GO" id="GO:0046872">
    <property type="term" value="F:metal ion binding"/>
    <property type="evidence" value="ECO:0007669"/>
    <property type="project" value="UniProtKB-KW"/>
</dbReference>
<reference evidence="5" key="1">
    <citation type="submission" date="2024-04" db="EMBL/GenBank/DDBJ databases">
        <title>Salinicola lusitanus LLJ914,a marine bacterium isolated from the Okinawa Trough.</title>
        <authorList>
            <person name="Li J."/>
        </authorList>
    </citation>
    <scope>NUCLEOTIDE SEQUENCE [LARGE SCALE GENOMIC DNA]</scope>
</reference>
<evidence type="ECO:0000256" key="2">
    <source>
        <dbReference type="ARBA" id="ARBA00022837"/>
    </source>
</evidence>
<name>A0AAW0MI72_9GOBI</name>
<sequence length="217" mass="23329">MCLSLSSFLSSITPLPSLPPSLPPPLSLSLSLLSPLFPLPLLSLLFSHPTLFLLFFCPVFLNPFTILSSPLYSPPSSLQDGPFGSRYGEGSGAGATTRTGSCPGTSRYDEIFYTLMPVNGKISGSTAKKGDDELPPPHTGPGKDLEAGDCDHDGMLDSEEFALAQHLIQVKLEGISSFHWSCQAHLSRQSHRKNPSEQTGRGCTITWRNENGLNGQV</sequence>
<gene>
    <name evidence="4" type="ORF">WMY93_034284</name>
</gene>